<dbReference type="eggNOG" id="COG1473">
    <property type="taxonomic scope" value="Bacteria"/>
</dbReference>
<name>S5TGA1_9CORY</name>
<dbReference type="EMBL" id="CP003924">
    <property type="protein sequence ID" value="AGS33703.1"/>
    <property type="molecule type" value="Genomic_DNA"/>
</dbReference>
<protein>
    <submittedName>
        <fullName evidence="1">Hydrolase</fullName>
    </submittedName>
</protein>
<proteinExistence type="predicted"/>
<dbReference type="InterPro" id="IPR017439">
    <property type="entry name" value="Amidohydrolase"/>
</dbReference>
<dbReference type="SUPFAM" id="SSF55031">
    <property type="entry name" value="Bacterial exopeptidase dimerisation domain"/>
    <property type="match status" value="1"/>
</dbReference>
<dbReference type="GO" id="GO:0016787">
    <property type="term" value="F:hydrolase activity"/>
    <property type="evidence" value="ECO:0007669"/>
    <property type="project" value="UniProtKB-KW"/>
</dbReference>
<accession>S5TGA1</accession>
<dbReference type="PANTHER" id="PTHR11014:SF63">
    <property type="entry name" value="METALLOPEPTIDASE, PUTATIVE (AFU_ORTHOLOGUE AFUA_6G09600)-RELATED"/>
    <property type="match status" value="1"/>
</dbReference>
<dbReference type="Pfam" id="PF01546">
    <property type="entry name" value="Peptidase_M20"/>
    <property type="match status" value="1"/>
</dbReference>
<keyword evidence="2" id="KW-1185">Reference proteome</keyword>
<organism evidence="1 2">
    <name type="scientific">Corynebacterium maris DSM 45190</name>
    <dbReference type="NCBI Taxonomy" id="1224163"/>
    <lineage>
        <taxon>Bacteria</taxon>
        <taxon>Bacillati</taxon>
        <taxon>Actinomycetota</taxon>
        <taxon>Actinomycetes</taxon>
        <taxon>Mycobacteriales</taxon>
        <taxon>Corynebacteriaceae</taxon>
        <taxon>Corynebacterium</taxon>
    </lineage>
</organism>
<dbReference type="KEGG" id="cmd:B841_01100"/>
<dbReference type="InterPro" id="IPR002933">
    <property type="entry name" value="Peptidase_M20"/>
</dbReference>
<sequence length="171" mass="18379">MLRPVVPSITSLSAGVGVFNAIPATVDLGGSVRVMHNDDVAMVRERIHTVATHVAAAHGASVDVDFQEMYPAAFTDSTENDFAVSVFGHAFGEETLRPLEVSFMGSEDSGYVLSEIPGTFMFYGSGNEEIPEEEREWNHSPFATFDDEVLGDQAASLALVAFERLAAHAAK</sequence>
<keyword evidence="1" id="KW-0378">Hydrolase</keyword>
<dbReference type="Gene3D" id="3.40.630.10">
    <property type="entry name" value="Zn peptidases"/>
    <property type="match status" value="1"/>
</dbReference>
<dbReference type="HOGENOM" id="CLU_1560382_0_0_11"/>
<dbReference type="InterPro" id="IPR036264">
    <property type="entry name" value="Bact_exopeptidase_dim_dom"/>
</dbReference>
<dbReference type="PATRIC" id="fig|1224163.3.peg.221"/>
<dbReference type="SUPFAM" id="SSF53187">
    <property type="entry name" value="Zn-dependent exopeptidases"/>
    <property type="match status" value="1"/>
</dbReference>
<dbReference type="Proteomes" id="UP000015388">
    <property type="component" value="Chromosome"/>
</dbReference>
<gene>
    <name evidence="1" type="ORF">B841_01100</name>
</gene>
<dbReference type="STRING" id="1224163.B841_01100"/>
<evidence type="ECO:0000313" key="2">
    <source>
        <dbReference type="Proteomes" id="UP000015388"/>
    </source>
</evidence>
<dbReference type="PANTHER" id="PTHR11014">
    <property type="entry name" value="PEPTIDASE M20 FAMILY MEMBER"/>
    <property type="match status" value="1"/>
</dbReference>
<dbReference type="AlphaFoldDB" id="S5TGA1"/>
<evidence type="ECO:0000313" key="1">
    <source>
        <dbReference type="EMBL" id="AGS33703.1"/>
    </source>
</evidence>
<reference evidence="1 2" key="1">
    <citation type="submission" date="2012-11" db="EMBL/GenBank/DDBJ databases">
        <title>The complete genome sequence of Corynebacterium maris Coryn-1 (=DSM 45190).</title>
        <authorList>
            <person name="Schaffert L."/>
            <person name="Albersmeier A."/>
            <person name="Kalinowski J."/>
            <person name="Ruckert C."/>
        </authorList>
    </citation>
    <scope>NUCLEOTIDE SEQUENCE [LARGE SCALE GENOMIC DNA]</scope>
    <source>
        <strain evidence="2">Coryn-1</strain>
    </source>
</reference>